<dbReference type="EMBL" id="CAACVG010008753">
    <property type="protein sequence ID" value="VEN50968.1"/>
    <property type="molecule type" value="Genomic_DNA"/>
</dbReference>
<dbReference type="OrthoDB" id="6426693at2759"/>
<name>A0A653CSU3_CALMS</name>
<reference evidence="1 2" key="1">
    <citation type="submission" date="2019-01" db="EMBL/GenBank/DDBJ databases">
        <authorList>
            <person name="Sayadi A."/>
        </authorList>
    </citation>
    <scope>NUCLEOTIDE SEQUENCE [LARGE SCALE GENOMIC DNA]</scope>
</reference>
<dbReference type="Proteomes" id="UP000410492">
    <property type="component" value="Unassembled WGS sequence"/>
</dbReference>
<accession>A0A653CSU3</accession>
<sequence length="64" mass="7669">MNFVKMHYGHDFEIQHLRIPKEERVNIARKLTAGVSMTKILDTYRDNIDENKLKRVDLITRKDI</sequence>
<proteinExistence type="predicted"/>
<feature type="non-terminal residue" evidence="1">
    <location>
        <position position="64"/>
    </location>
</feature>
<dbReference type="AlphaFoldDB" id="A0A653CSU3"/>
<protein>
    <submittedName>
        <fullName evidence="1">Uncharacterized protein</fullName>
    </submittedName>
</protein>
<organism evidence="1 2">
    <name type="scientific">Callosobruchus maculatus</name>
    <name type="common">Southern cowpea weevil</name>
    <name type="synonym">Pulse bruchid</name>
    <dbReference type="NCBI Taxonomy" id="64391"/>
    <lineage>
        <taxon>Eukaryota</taxon>
        <taxon>Metazoa</taxon>
        <taxon>Ecdysozoa</taxon>
        <taxon>Arthropoda</taxon>
        <taxon>Hexapoda</taxon>
        <taxon>Insecta</taxon>
        <taxon>Pterygota</taxon>
        <taxon>Neoptera</taxon>
        <taxon>Endopterygota</taxon>
        <taxon>Coleoptera</taxon>
        <taxon>Polyphaga</taxon>
        <taxon>Cucujiformia</taxon>
        <taxon>Chrysomeloidea</taxon>
        <taxon>Chrysomelidae</taxon>
        <taxon>Bruchinae</taxon>
        <taxon>Bruchini</taxon>
        <taxon>Callosobruchus</taxon>
    </lineage>
</organism>
<evidence type="ECO:0000313" key="2">
    <source>
        <dbReference type="Proteomes" id="UP000410492"/>
    </source>
</evidence>
<keyword evidence="2" id="KW-1185">Reference proteome</keyword>
<gene>
    <name evidence="1" type="ORF">CALMAC_LOCUS11562</name>
</gene>
<evidence type="ECO:0000313" key="1">
    <source>
        <dbReference type="EMBL" id="VEN50968.1"/>
    </source>
</evidence>